<reference evidence="1 2" key="1">
    <citation type="journal article" date="2021" name="BMC Biol.">
        <title>Horizontally acquired antibacterial genes associated with adaptive radiation of ladybird beetles.</title>
        <authorList>
            <person name="Li H.S."/>
            <person name="Tang X.F."/>
            <person name="Huang Y.H."/>
            <person name="Xu Z.Y."/>
            <person name="Chen M.L."/>
            <person name="Du X.Y."/>
            <person name="Qiu B.Y."/>
            <person name="Chen P.T."/>
            <person name="Zhang W."/>
            <person name="Slipinski A."/>
            <person name="Escalona H.E."/>
            <person name="Waterhouse R.M."/>
            <person name="Zwick A."/>
            <person name="Pang H."/>
        </authorList>
    </citation>
    <scope>NUCLEOTIDE SEQUENCE [LARGE SCALE GENOMIC DNA]</scope>
    <source>
        <strain evidence="1">SYSU2018</strain>
    </source>
</reference>
<dbReference type="EMBL" id="JABFTP020000021">
    <property type="protein sequence ID" value="KAL3269168.1"/>
    <property type="molecule type" value="Genomic_DNA"/>
</dbReference>
<keyword evidence="2" id="KW-1185">Reference proteome</keyword>
<evidence type="ECO:0000313" key="1">
    <source>
        <dbReference type="EMBL" id="KAL3269168.1"/>
    </source>
</evidence>
<name>A0ABD2MS58_9CUCU</name>
<gene>
    <name evidence="1" type="ORF">HHI36_008252</name>
</gene>
<protein>
    <submittedName>
        <fullName evidence="1">Uncharacterized protein</fullName>
    </submittedName>
</protein>
<accession>A0ABD2MS58</accession>
<organism evidence="1 2">
    <name type="scientific">Cryptolaemus montrouzieri</name>
    <dbReference type="NCBI Taxonomy" id="559131"/>
    <lineage>
        <taxon>Eukaryota</taxon>
        <taxon>Metazoa</taxon>
        <taxon>Ecdysozoa</taxon>
        <taxon>Arthropoda</taxon>
        <taxon>Hexapoda</taxon>
        <taxon>Insecta</taxon>
        <taxon>Pterygota</taxon>
        <taxon>Neoptera</taxon>
        <taxon>Endopterygota</taxon>
        <taxon>Coleoptera</taxon>
        <taxon>Polyphaga</taxon>
        <taxon>Cucujiformia</taxon>
        <taxon>Coccinelloidea</taxon>
        <taxon>Coccinellidae</taxon>
        <taxon>Scymninae</taxon>
        <taxon>Scymnini</taxon>
        <taxon>Cryptolaemus</taxon>
    </lineage>
</organism>
<evidence type="ECO:0000313" key="2">
    <source>
        <dbReference type="Proteomes" id="UP001516400"/>
    </source>
</evidence>
<proteinExistence type="predicted"/>
<sequence length="94" mass="10293">MNYNYQECHKGVGCIWSLDGNICSDQAFAVSEPHRWPWRSTVNTFMFPKVVVGATSAPGSQTMCRETSANTNNASSCSKGVEVIPTFQPTLQST</sequence>
<dbReference type="Proteomes" id="UP001516400">
    <property type="component" value="Unassembled WGS sequence"/>
</dbReference>
<comment type="caution">
    <text evidence="1">The sequence shown here is derived from an EMBL/GenBank/DDBJ whole genome shotgun (WGS) entry which is preliminary data.</text>
</comment>
<dbReference type="AlphaFoldDB" id="A0ABD2MS58"/>